<reference evidence="1" key="1">
    <citation type="submission" date="2020-07" db="EMBL/GenBank/DDBJ databases">
        <title>Multicomponent nature underlies the extraordinary mechanical properties of spider dragline silk.</title>
        <authorList>
            <person name="Kono N."/>
            <person name="Nakamura H."/>
            <person name="Mori M."/>
            <person name="Yoshida Y."/>
            <person name="Ohtoshi R."/>
            <person name="Malay A.D."/>
            <person name="Moran D.A.P."/>
            <person name="Tomita M."/>
            <person name="Numata K."/>
            <person name="Arakawa K."/>
        </authorList>
    </citation>
    <scope>NUCLEOTIDE SEQUENCE</scope>
</reference>
<evidence type="ECO:0000313" key="2">
    <source>
        <dbReference type="Proteomes" id="UP000887116"/>
    </source>
</evidence>
<evidence type="ECO:0000313" key="1">
    <source>
        <dbReference type="EMBL" id="GFQ82285.1"/>
    </source>
</evidence>
<organism evidence="1 2">
    <name type="scientific">Trichonephila clavata</name>
    <name type="common">Joro spider</name>
    <name type="synonym">Nephila clavata</name>
    <dbReference type="NCBI Taxonomy" id="2740835"/>
    <lineage>
        <taxon>Eukaryota</taxon>
        <taxon>Metazoa</taxon>
        <taxon>Ecdysozoa</taxon>
        <taxon>Arthropoda</taxon>
        <taxon>Chelicerata</taxon>
        <taxon>Arachnida</taxon>
        <taxon>Araneae</taxon>
        <taxon>Araneomorphae</taxon>
        <taxon>Entelegynae</taxon>
        <taxon>Araneoidea</taxon>
        <taxon>Nephilidae</taxon>
        <taxon>Trichonephila</taxon>
    </lineage>
</organism>
<dbReference type="OrthoDB" id="6433996at2759"/>
<proteinExistence type="predicted"/>
<dbReference type="EMBL" id="BMAO01012563">
    <property type="protein sequence ID" value="GFQ82285.1"/>
    <property type="molecule type" value="Genomic_DNA"/>
</dbReference>
<comment type="caution">
    <text evidence="1">The sequence shown here is derived from an EMBL/GenBank/DDBJ whole genome shotgun (WGS) entry which is preliminary data.</text>
</comment>
<dbReference type="Proteomes" id="UP000887116">
    <property type="component" value="Unassembled WGS sequence"/>
</dbReference>
<protein>
    <submittedName>
        <fullName evidence="1">Uncharacterized protein</fullName>
    </submittedName>
</protein>
<keyword evidence="2" id="KW-1185">Reference proteome</keyword>
<sequence length="104" mass="12027">MKKMHRIMPLVPRPDDCYDPLICHICKKKFLPGEIRVRDHAHWGIGRINGLAHQVFDGVMKNLIQISSSEHADMRDEDPSYDGNFSAICFYMYSRTKLGKSFLS</sequence>
<name>A0A8X6FJE7_TRICU</name>
<dbReference type="AlphaFoldDB" id="A0A8X6FJE7"/>
<gene>
    <name evidence="1" type="primary">AVEN_235933_1</name>
    <name evidence="1" type="ORF">TNCT_546511</name>
</gene>
<accession>A0A8X6FJE7</accession>